<evidence type="ECO:0000313" key="2">
    <source>
        <dbReference type="EMBL" id="KAJ1117778.1"/>
    </source>
</evidence>
<feature type="region of interest" description="Disordered" evidence="1">
    <location>
        <begin position="107"/>
        <end position="155"/>
    </location>
</feature>
<feature type="compositionally biased region" description="Basic and acidic residues" evidence="1">
    <location>
        <begin position="198"/>
        <end position="210"/>
    </location>
</feature>
<comment type="caution">
    <text evidence="2">The sequence shown here is derived from an EMBL/GenBank/DDBJ whole genome shotgun (WGS) entry which is preliminary data.</text>
</comment>
<evidence type="ECO:0000256" key="1">
    <source>
        <dbReference type="SAM" id="MobiDB-lite"/>
    </source>
</evidence>
<dbReference type="Proteomes" id="UP001066276">
    <property type="component" value="Chromosome 8"/>
</dbReference>
<feature type="region of interest" description="Disordered" evidence="1">
    <location>
        <begin position="198"/>
        <end position="257"/>
    </location>
</feature>
<sequence length="345" mass="37520">MPEGVRLSPVCILSGGLKGASKLLKREARLFQETIRRIGKLIVTRPWFMAAEMAPKNIRNLADKPEVARQGRVGKEGSHGRLTGKRLMGGSSKISCKTISGAGAGVVKDGRDQLRGAQSETKTRDRSQSKIQPIKTDFLTHGDQGSAGAGPIPLSKDVPSMVAEALEGEKVIEWEKEKSTVGEDVAKDWTFETRKVENDGKNTDWSKDGGDTFYSLTEESEGGSSGCDLSEEDGNASSTAESLSSAVGPTVRPQLRQRKRINSRIVEGENITDQQTNNMANADTKLLHLIYGTIRELQMETRAESRRARMATKQLQVAVCKIAKSCAEIEEKLNSVESCTLVVEG</sequence>
<proteinExistence type="predicted"/>
<name>A0AAV7NWT6_PLEWA</name>
<evidence type="ECO:0000313" key="3">
    <source>
        <dbReference type="Proteomes" id="UP001066276"/>
    </source>
</evidence>
<gene>
    <name evidence="2" type="ORF">NDU88_005974</name>
</gene>
<dbReference type="AlphaFoldDB" id="A0AAV7NWT6"/>
<organism evidence="2 3">
    <name type="scientific">Pleurodeles waltl</name>
    <name type="common">Iberian ribbed newt</name>
    <dbReference type="NCBI Taxonomy" id="8319"/>
    <lineage>
        <taxon>Eukaryota</taxon>
        <taxon>Metazoa</taxon>
        <taxon>Chordata</taxon>
        <taxon>Craniata</taxon>
        <taxon>Vertebrata</taxon>
        <taxon>Euteleostomi</taxon>
        <taxon>Amphibia</taxon>
        <taxon>Batrachia</taxon>
        <taxon>Caudata</taxon>
        <taxon>Salamandroidea</taxon>
        <taxon>Salamandridae</taxon>
        <taxon>Pleurodelinae</taxon>
        <taxon>Pleurodeles</taxon>
    </lineage>
</organism>
<dbReference type="EMBL" id="JANPWB010000012">
    <property type="protein sequence ID" value="KAJ1117778.1"/>
    <property type="molecule type" value="Genomic_DNA"/>
</dbReference>
<reference evidence="2" key="1">
    <citation type="journal article" date="2022" name="bioRxiv">
        <title>Sequencing and chromosome-scale assembly of the giantPleurodeles waltlgenome.</title>
        <authorList>
            <person name="Brown T."/>
            <person name="Elewa A."/>
            <person name="Iarovenko S."/>
            <person name="Subramanian E."/>
            <person name="Araus A.J."/>
            <person name="Petzold A."/>
            <person name="Susuki M."/>
            <person name="Suzuki K.-i.T."/>
            <person name="Hayashi T."/>
            <person name="Toyoda A."/>
            <person name="Oliveira C."/>
            <person name="Osipova E."/>
            <person name="Leigh N.D."/>
            <person name="Simon A."/>
            <person name="Yun M.H."/>
        </authorList>
    </citation>
    <scope>NUCLEOTIDE SEQUENCE</scope>
    <source>
        <strain evidence="2">20211129_DDA</strain>
        <tissue evidence="2">Liver</tissue>
    </source>
</reference>
<feature type="compositionally biased region" description="Polar residues" evidence="1">
    <location>
        <begin position="235"/>
        <end position="247"/>
    </location>
</feature>
<keyword evidence="3" id="KW-1185">Reference proteome</keyword>
<protein>
    <submittedName>
        <fullName evidence="2">Uncharacterized protein</fullName>
    </submittedName>
</protein>
<accession>A0AAV7NWT6</accession>